<dbReference type="InterPro" id="IPR011559">
    <property type="entry name" value="Initiation_fac_2B_a/b/d"/>
</dbReference>
<proteinExistence type="inferred from homology"/>
<feature type="active site" description="Proton donor" evidence="2">
    <location>
        <position position="245"/>
    </location>
</feature>
<dbReference type="HAMAP" id="MF_01678">
    <property type="entry name" value="Salvage_MtnA"/>
    <property type="match status" value="1"/>
</dbReference>
<evidence type="ECO:0000313" key="3">
    <source>
        <dbReference type="EMBL" id="PWW81443.1"/>
    </source>
</evidence>
<evidence type="ECO:0000313" key="4">
    <source>
        <dbReference type="Proteomes" id="UP000246278"/>
    </source>
</evidence>
<dbReference type="InterPro" id="IPR027363">
    <property type="entry name" value="M1Pi_N"/>
</dbReference>
<dbReference type="Proteomes" id="UP000246278">
    <property type="component" value="Unassembled WGS sequence"/>
</dbReference>
<dbReference type="SUPFAM" id="SSF100950">
    <property type="entry name" value="NagB/RpiA/CoA transferase-like"/>
    <property type="match status" value="1"/>
</dbReference>
<dbReference type="FunFam" id="3.40.50.10470:FF:000006">
    <property type="entry name" value="Methylthioribose-1-phosphate isomerase"/>
    <property type="match status" value="1"/>
</dbReference>
<dbReference type="InterPro" id="IPR037171">
    <property type="entry name" value="NagB/RpiA_transferase-like"/>
</dbReference>
<feature type="binding site" evidence="2">
    <location>
        <position position="204"/>
    </location>
    <ligand>
        <name>substrate</name>
    </ligand>
</feature>
<dbReference type="NCBIfam" id="NF004326">
    <property type="entry name" value="PRK05720.1"/>
    <property type="match status" value="1"/>
</dbReference>
<comment type="function">
    <text evidence="2">Catalyzes the interconversion of methylthioribose-1-phosphate (MTR-1-P) into methylthioribulose-1-phosphate (MTRu-1-P).</text>
</comment>
<feature type="binding site" evidence="2">
    <location>
        <begin position="255"/>
        <end position="256"/>
    </location>
    <ligand>
        <name>substrate</name>
    </ligand>
</feature>
<dbReference type="Gene3D" id="1.20.120.420">
    <property type="entry name" value="translation initiation factor eif-2b, domain 1"/>
    <property type="match status" value="1"/>
</dbReference>
<dbReference type="GO" id="GO:0019509">
    <property type="term" value="P:L-methionine salvage from methylthioadenosine"/>
    <property type="evidence" value="ECO:0007669"/>
    <property type="project" value="UniProtKB-UniRule"/>
</dbReference>
<comment type="pathway">
    <text evidence="2">Amino-acid biosynthesis; L-methionine biosynthesis via salvage pathway; L-methionine from S-methyl-5-thio-alpha-D-ribose 1-phosphate: step 1/6.</text>
</comment>
<reference evidence="4" key="1">
    <citation type="submission" date="2017-10" db="EMBL/GenBank/DDBJ databases">
        <authorList>
            <person name="Gaisin V.A."/>
            <person name="Rysina M.S."/>
            <person name="Grouzdev D.S."/>
        </authorList>
    </citation>
    <scope>NUCLEOTIDE SEQUENCE [LARGE SCALE GENOMIC DNA]</scope>
    <source>
        <strain evidence="4">V1</strain>
    </source>
</reference>
<organism evidence="3 4">
    <name type="scientific">Prosthecochloris marina</name>
    <dbReference type="NCBI Taxonomy" id="2017681"/>
    <lineage>
        <taxon>Bacteria</taxon>
        <taxon>Pseudomonadati</taxon>
        <taxon>Chlorobiota</taxon>
        <taxon>Chlorobiia</taxon>
        <taxon>Chlorobiales</taxon>
        <taxon>Chlorobiaceae</taxon>
        <taxon>Prosthecochloris</taxon>
    </lineage>
</organism>
<dbReference type="Pfam" id="PF01008">
    <property type="entry name" value="IF-2B"/>
    <property type="match status" value="1"/>
</dbReference>
<comment type="catalytic activity">
    <reaction evidence="2">
        <text>5-(methylsulfanyl)-alpha-D-ribose 1-phosphate = 5-(methylsulfanyl)-D-ribulose 1-phosphate</text>
        <dbReference type="Rhea" id="RHEA:19989"/>
        <dbReference type="ChEBI" id="CHEBI:58533"/>
        <dbReference type="ChEBI" id="CHEBI:58548"/>
        <dbReference type="EC" id="5.3.1.23"/>
    </reaction>
</comment>
<dbReference type="AlphaFoldDB" id="A0A317T478"/>
<dbReference type="FunFam" id="1.20.120.420:FF:000003">
    <property type="entry name" value="Methylthioribose-1-phosphate isomerase"/>
    <property type="match status" value="1"/>
</dbReference>
<evidence type="ECO:0000256" key="2">
    <source>
        <dbReference type="HAMAP-Rule" id="MF_01678"/>
    </source>
</evidence>
<gene>
    <name evidence="2 3" type="primary">mtnA</name>
    <name evidence="3" type="ORF">CR164_10445</name>
</gene>
<feature type="binding site" evidence="2">
    <location>
        <begin position="45"/>
        <end position="47"/>
    </location>
    <ligand>
        <name>substrate</name>
    </ligand>
</feature>
<keyword evidence="4" id="KW-1185">Reference proteome</keyword>
<dbReference type="PANTHER" id="PTHR43475">
    <property type="entry name" value="METHYLTHIORIBOSE-1-PHOSPHATE ISOMERASE"/>
    <property type="match status" value="1"/>
</dbReference>
<dbReference type="InterPro" id="IPR000649">
    <property type="entry name" value="IF-2B-related"/>
</dbReference>
<comment type="caution">
    <text evidence="3">The sequence shown here is derived from an EMBL/GenBank/DDBJ whole genome shotgun (WGS) entry which is preliminary data.</text>
</comment>
<dbReference type="InterPro" id="IPR042529">
    <property type="entry name" value="IF_2B-like_C"/>
</dbReference>
<dbReference type="Gene3D" id="3.40.50.10470">
    <property type="entry name" value="Translation initiation factor eif-2b, domain 2"/>
    <property type="match status" value="1"/>
</dbReference>
<evidence type="ECO:0000256" key="1">
    <source>
        <dbReference type="ARBA" id="ARBA00023235"/>
    </source>
</evidence>
<name>A0A317T478_9CHLB</name>
<accession>A0A317T478</accession>
<keyword evidence="2" id="KW-0028">Amino-acid biosynthesis</keyword>
<keyword evidence="1 2" id="KW-0413">Isomerase</keyword>
<dbReference type="NCBIfam" id="TIGR00512">
    <property type="entry name" value="salvage_mtnA"/>
    <property type="match status" value="1"/>
</dbReference>
<dbReference type="OrthoDB" id="9803436at2"/>
<keyword evidence="2" id="KW-0486">Methionine biosynthesis</keyword>
<dbReference type="EMBL" id="PDNZ01000007">
    <property type="protein sequence ID" value="PWW81443.1"/>
    <property type="molecule type" value="Genomic_DNA"/>
</dbReference>
<dbReference type="GO" id="GO:0046523">
    <property type="term" value="F:S-methyl-5-thioribose-1-phosphate isomerase activity"/>
    <property type="evidence" value="ECO:0007669"/>
    <property type="project" value="UniProtKB-UniRule"/>
</dbReference>
<feature type="binding site" evidence="2">
    <location>
        <position position="87"/>
    </location>
    <ligand>
        <name>substrate</name>
    </ligand>
</feature>
<dbReference type="PANTHER" id="PTHR43475:SF1">
    <property type="entry name" value="METHYLTHIORIBOSE-1-PHOSPHATE ISOMERASE"/>
    <property type="match status" value="1"/>
</dbReference>
<dbReference type="EC" id="5.3.1.23" evidence="2"/>
<feature type="site" description="Transition state stabilizer" evidence="2">
    <location>
        <position position="165"/>
    </location>
</feature>
<comment type="similarity">
    <text evidence="2">Belongs to the EIF-2B alpha/beta/delta subunits family. MtnA subfamily.</text>
</comment>
<dbReference type="NCBIfam" id="TIGR00524">
    <property type="entry name" value="eIF-2B_rel"/>
    <property type="match status" value="1"/>
</dbReference>
<dbReference type="UniPathway" id="UPA00904">
    <property type="reaction ID" value="UER00874"/>
</dbReference>
<dbReference type="InterPro" id="IPR005251">
    <property type="entry name" value="IF-M1Pi"/>
</dbReference>
<sequence length="353" mass="38489">MIDAVSFENDTLGYLDQRFLPLKEEYIKTKSHLEAIEAIKTLAVRGAPLIGIVAGYTVILGLNSYQGTKDEFPLYFEKLIQDVEASRPTAVNLFFATACMKAVYDTSFTSDSLEELFAKMLVAARKIHTDEIANCDAMARHGVELIRHDLAETLKTRKLNVLTHCNTGTLATGGSGTALGVIKQAWQEGLIEKVITAESRPLLQGLRLTAWELETENIPFLSISDSSSAFLMQKGMIDFGIVGADRIAANGDTANKIGTFAHAVSAAAHNIPYYIAAPVSTIDITIEDGSHIPIEERSADELRTIFGTQVATPSTPVLNYAFDVTPNQYIRGIVTDKKAVVGNYAEDLKKLIT</sequence>
<dbReference type="RefSeq" id="WP_110023937.1">
    <property type="nucleotide sequence ID" value="NZ_PDNZ01000007.1"/>
</dbReference>
<protein>
    <recommendedName>
        <fullName evidence="2">Methylthioribose-1-phosphate isomerase</fullName>
        <shortName evidence="2">M1Pi</shortName>
        <shortName evidence="2">MTR-1-P isomerase</shortName>
        <ecNumber evidence="2">5.3.1.23</ecNumber>
    </recommendedName>
    <alternativeName>
        <fullName evidence="2">S-methyl-5-thioribose-1-phosphate isomerase</fullName>
    </alternativeName>
</protein>